<reference evidence="1 2" key="1">
    <citation type="submission" date="2017-06" db="EMBL/GenBank/DDBJ databases">
        <authorList>
            <consortium name="Pathogen Informatics"/>
        </authorList>
    </citation>
    <scope>NUCLEOTIDE SEQUENCE [LARGE SCALE GENOMIC DNA]</scope>
    <source>
        <strain evidence="1 2">NCTC11865</strain>
    </source>
</reference>
<proteinExistence type="predicted"/>
<dbReference type="EMBL" id="LT906441">
    <property type="protein sequence ID" value="SNV29112.1"/>
    <property type="molecule type" value="Genomic_DNA"/>
</dbReference>
<organism evidence="1 2">
    <name type="scientific">Cutibacterium granulosum</name>
    <dbReference type="NCBI Taxonomy" id="33011"/>
    <lineage>
        <taxon>Bacteria</taxon>
        <taxon>Bacillati</taxon>
        <taxon>Actinomycetota</taxon>
        <taxon>Actinomycetes</taxon>
        <taxon>Propionibacteriales</taxon>
        <taxon>Propionibacteriaceae</taxon>
        <taxon>Cutibacterium</taxon>
    </lineage>
</organism>
<dbReference type="AlphaFoldDB" id="A0A239W421"/>
<dbReference type="Proteomes" id="UP000215332">
    <property type="component" value="Chromosome 1"/>
</dbReference>
<accession>A0A239W421</accession>
<dbReference type="KEGG" id="cgrn:4412665_00239"/>
<dbReference type="RefSeq" id="WP_021104034.1">
    <property type="nucleotide sequence ID" value="NZ_JAWMSH010000072.1"/>
</dbReference>
<gene>
    <name evidence="1" type="ORF">SAMEA4412665_00239</name>
</gene>
<evidence type="ECO:0000313" key="1">
    <source>
        <dbReference type="EMBL" id="SNV29112.1"/>
    </source>
</evidence>
<name>A0A239W421_9ACTN</name>
<sequence>MTRVRIVRATIALSLALAILVLEWVWRHRTYEDLEQRDGKCVVVGETVNNGRVPVVPCQEEGARTVRAVVGPNGDCPDGTERVRVRTELSHDTGYVGTLCLEHG</sequence>
<evidence type="ECO:0000313" key="2">
    <source>
        <dbReference type="Proteomes" id="UP000215332"/>
    </source>
</evidence>
<protein>
    <submittedName>
        <fullName evidence="1">Uncharacterized protein</fullName>
    </submittedName>
</protein>